<dbReference type="AlphaFoldDB" id="A0AA39NJQ5"/>
<protein>
    <recommendedName>
        <fullName evidence="2">CxC2-like cysteine cluster KDZ transposase-associated domain-containing protein</fullName>
    </recommendedName>
</protein>
<dbReference type="CDD" id="cd19757">
    <property type="entry name" value="Bbox1"/>
    <property type="match status" value="1"/>
</dbReference>
<dbReference type="Pfam" id="PF18758">
    <property type="entry name" value="KDZ"/>
    <property type="match status" value="1"/>
</dbReference>
<feature type="domain" description="CxC2-like cysteine cluster KDZ transposase-associated" evidence="2">
    <location>
        <begin position="213"/>
        <end position="320"/>
    </location>
</feature>
<accession>A0AA39NJQ5</accession>
<organism evidence="3 4">
    <name type="scientific">Armillaria tabescens</name>
    <name type="common">Ringless honey mushroom</name>
    <name type="synonym">Agaricus tabescens</name>
    <dbReference type="NCBI Taxonomy" id="1929756"/>
    <lineage>
        <taxon>Eukaryota</taxon>
        <taxon>Fungi</taxon>
        <taxon>Dikarya</taxon>
        <taxon>Basidiomycota</taxon>
        <taxon>Agaricomycotina</taxon>
        <taxon>Agaricomycetes</taxon>
        <taxon>Agaricomycetidae</taxon>
        <taxon>Agaricales</taxon>
        <taxon>Marasmiineae</taxon>
        <taxon>Physalacriaceae</taxon>
        <taxon>Desarmillaria</taxon>
    </lineage>
</organism>
<evidence type="ECO:0000313" key="3">
    <source>
        <dbReference type="EMBL" id="KAK0466899.1"/>
    </source>
</evidence>
<dbReference type="PANTHER" id="PTHR33096">
    <property type="entry name" value="CXC2 DOMAIN-CONTAINING PROTEIN"/>
    <property type="match status" value="1"/>
</dbReference>
<comment type="caution">
    <text evidence="3">The sequence shown here is derived from an EMBL/GenBank/DDBJ whole genome shotgun (WGS) entry which is preliminary data.</text>
</comment>
<feature type="region of interest" description="Disordered" evidence="1">
    <location>
        <begin position="1031"/>
        <end position="1059"/>
    </location>
</feature>
<evidence type="ECO:0000256" key="1">
    <source>
        <dbReference type="SAM" id="MobiDB-lite"/>
    </source>
</evidence>
<dbReference type="Pfam" id="PF18803">
    <property type="entry name" value="CxC2"/>
    <property type="match status" value="1"/>
</dbReference>
<dbReference type="GeneID" id="85360061"/>
<reference evidence="3" key="1">
    <citation type="submission" date="2023-06" db="EMBL/GenBank/DDBJ databases">
        <authorList>
            <consortium name="Lawrence Berkeley National Laboratory"/>
            <person name="Ahrendt S."/>
            <person name="Sahu N."/>
            <person name="Indic B."/>
            <person name="Wong-Bajracharya J."/>
            <person name="Merenyi Z."/>
            <person name="Ke H.-M."/>
            <person name="Monk M."/>
            <person name="Kocsube S."/>
            <person name="Drula E."/>
            <person name="Lipzen A."/>
            <person name="Balint B."/>
            <person name="Henrissat B."/>
            <person name="Andreopoulos B."/>
            <person name="Martin F.M."/>
            <person name="Harder C.B."/>
            <person name="Rigling D."/>
            <person name="Ford K.L."/>
            <person name="Foster G.D."/>
            <person name="Pangilinan J."/>
            <person name="Papanicolaou A."/>
            <person name="Barry K."/>
            <person name="LaButti K."/>
            <person name="Viragh M."/>
            <person name="Koriabine M."/>
            <person name="Yan M."/>
            <person name="Riley R."/>
            <person name="Champramary S."/>
            <person name="Plett K.L."/>
            <person name="Tsai I.J."/>
            <person name="Slot J."/>
            <person name="Sipos G."/>
            <person name="Plett J."/>
            <person name="Nagy L.G."/>
            <person name="Grigoriev I.V."/>
        </authorList>
    </citation>
    <scope>NUCLEOTIDE SEQUENCE</scope>
    <source>
        <strain evidence="3">CCBAS 213</strain>
    </source>
</reference>
<dbReference type="RefSeq" id="XP_060337491.1">
    <property type="nucleotide sequence ID" value="XM_060476513.1"/>
</dbReference>
<dbReference type="PANTHER" id="PTHR33096:SF1">
    <property type="entry name" value="CXC1-LIKE CYSTEINE CLUSTER ASSOCIATED WITH KDZ TRANSPOSASES DOMAIN-CONTAINING PROTEIN"/>
    <property type="match status" value="1"/>
</dbReference>
<sequence>MNYNPRKKGRRAQMDILDTADDDNTVQISIDLPPTQEYHWHTDHSLSASSATKRHTGRSTHITTTHLPLELASDNIVPTSQESLASSAWDGSLAVGMSALSFLDPDHEVPTEFALASNDSEGARLPRPMGDHPLLVWKSQRKEFLEEVLQSESPEHTNCTDCDMCGLEQGKHRCLSCFDGQMLCRACIIERHRGMPFHRVEVWNGSYFKKISLGDLSLVVQLGHKLGQTCLIPAVVHSFVVINVDGIHTLQMGFCECTQNVDLDHYQQLLRSHLWPATTVYPQTAATFRVLNLFQVLSFMSKISTYEFYHTLARLSDNTGLHPPPDRYDSFLQIMREWHHFRALKRFGRGHEQEGIEETQPGELALCCLACPHPHVNLPDGWSHNLQKRWLYRLFITVDANFRLRRLNVSDEINDPSLNQGYAYFVEEESFKAHLEKYSGVIPEEEKSTCNNHDAVKLANSRGGKGAVATGVGAVVCGRHNMKRPLSVGDLQKGERYINMDYFILSTLSYDTPPDLVISYNIACQWRKKFFARMEKYPASLRLHQSKRNILYLVPKFHLPAHILSCRNDFSFNFSAKVGRTDGEAPERGWATTNALANSTKEMGPGSHRDTLDDHFGDYNWRKIIIIASTICEKYKDAVTARAQHVTEFISYKDALRADHSTALHQWRTMVLAWESDRTKPNLFSPTLCLVTENAVRLELAREEKAKKSIEIHHDVSPSEFIAQGLQLEEAQVRLIDDIKELGTHSTDLQRTRIQQQTNRISRKIEAWIEIQKVYMPKTSLLRTRDDDRRTPGVEIHPTKIPLYLPLAALRLSAVDPSPTNTVLNDKRRLRLAQAHDTLAILRDHLLLKSYLMIWHERFSRGQRYGTRANNLMRRVEMKVSADAARYRRVYAALDAVSTHLGRHEWKSGLFPLRDEDIRGLDSYDDMTSEGHRSLSWIWKTNLQSGEEGLQEALRIEWCKSRARVQRWQEECELLTEEIRRIKVTFQFYNNVWNDRARKVSLPGARAYALKQAALWQELGENAGKQWSDTLASLPPVSHEMPDPTLDLDSPGRISASSS</sequence>
<name>A0AA39NJQ5_ARMTA</name>
<evidence type="ECO:0000259" key="2">
    <source>
        <dbReference type="Pfam" id="PF18803"/>
    </source>
</evidence>
<dbReference type="InterPro" id="IPR040521">
    <property type="entry name" value="KDZ"/>
</dbReference>
<keyword evidence="4" id="KW-1185">Reference proteome</keyword>
<dbReference type="InterPro" id="IPR041457">
    <property type="entry name" value="CxC2_KDZ-assoc"/>
</dbReference>
<gene>
    <name evidence="3" type="ORF">EV420DRAFT_1635933</name>
</gene>
<dbReference type="EMBL" id="JAUEPS010000003">
    <property type="protein sequence ID" value="KAK0466899.1"/>
    <property type="molecule type" value="Genomic_DNA"/>
</dbReference>
<evidence type="ECO:0000313" key="4">
    <source>
        <dbReference type="Proteomes" id="UP001175211"/>
    </source>
</evidence>
<dbReference type="Proteomes" id="UP001175211">
    <property type="component" value="Unassembled WGS sequence"/>
</dbReference>
<proteinExistence type="predicted"/>